<name>A0A5C5FPF5_9BASI</name>
<feature type="compositionally biased region" description="Low complexity" evidence="1">
    <location>
        <begin position="109"/>
        <end position="118"/>
    </location>
</feature>
<feature type="compositionally biased region" description="Pro residues" evidence="1">
    <location>
        <begin position="119"/>
        <end position="132"/>
    </location>
</feature>
<comment type="caution">
    <text evidence="2">The sequence shown here is derived from an EMBL/GenBank/DDBJ whole genome shotgun (WGS) entry which is preliminary data.</text>
</comment>
<sequence>MESRHSTKRPRQVSTPASDPRPAPHHLHAAARPGLDGDQHRSSSQEALDALLLSLGQDPPESTTPRETSEHPLQPLPRLDPVFCPSPLYSPLTRPLPTAMDVQQDHHSAYPPAQQAPYQPEPSPFPADPAPSPASRGGAFDGHAALPGGMQGHAEQPVRPHSLSLLTSCAAQPSARLASRCLRQRED</sequence>
<evidence type="ECO:0000256" key="1">
    <source>
        <dbReference type="SAM" id="MobiDB-lite"/>
    </source>
</evidence>
<dbReference type="Proteomes" id="UP000311382">
    <property type="component" value="Unassembled WGS sequence"/>
</dbReference>
<keyword evidence="3" id="KW-1185">Reference proteome</keyword>
<dbReference type="AlphaFoldDB" id="A0A5C5FPF5"/>
<reference evidence="2 3" key="1">
    <citation type="submission" date="2019-03" db="EMBL/GenBank/DDBJ databases">
        <title>Rhodosporidium diobovatum UCD-FST 08-225 genome sequencing, assembly, and annotation.</title>
        <authorList>
            <person name="Fakankun I.U."/>
            <person name="Fristensky B."/>
            <person name="Levin D.B."/>
        </authorList>
    </citation>
    <scope>NUCLEOTIDE SEQUENCE [LARGE SCALE GENOMIC DNA]</scope>
    <source>
        <strain evidence="2 3">UCD-FST 08-225</strain>
    </source>
</reference>
<accession>A0A5C5FPF5</accession>
<dbReference type="EMBL" id="SOZI01000123">
    <property type="protein sequence ID" value="TNY18747.1"/>
    <property type="molecule type" value="Genomic_DNA"/>
</dbReference>
<evidence type="ECO:0000313" key="2">
    <source>
        <dbReference type="EMBL" id="TNY18747.1"/>
    </source>
</evidence>
<proteinExistence type="predicted"/>
<evidence type="ECO:0000313" key="3">
    <source>
        <dbReference type="Proteomes" id="UP000311382"/>
    </source>
</evidence>
<feature type="region of interest" description="Disordered" evidence="1">
    <location>
        <begin position="1"/>
        <end position="159"/>
    </location>
</feature>
<organism evidence="2 3">
    <name type="scientific">Rhodotorula diobovata</name>
    <dbReference type="NCBI Taxonomy" id="5288"/>
    <lineage>
        <taxon>Eukaryota</taxon>
        <taxon>Fungi</taxon>
        <taxon>Dikarya</taxon>
        <taxon>Basidiomycota</taxon>
        <taxon>Pucciniomycotina</taxon>
        <taxon>Microbotryomycetes</taxon>
        <taxon>Sporidiobolales</taxon>
        <taxon>Sporidiobolaceae</taxon>
        <taxon>Rhodotorula</taxon>
    </lineage>
</organism>
<protein>
    <submittedName>
        <fullName evidence="2">Uncharacterized protein</fullName>
    </submittedName>
</protein>
<gene>
    <name evidence="2" type="ORF">DMC30DRAFT_402267</name>
</gene>
<feature type="compositionally biased region" description="Basic residues" evidence="1">
    <location>
        <begin position="1"/>
        <end position="11"/>
    </location>
</feature>